<dbReference type="GeneID" id="37623416"/>
<dbReference type="GO" id="GO:0009507">
    <property type="term" value="C:chloroplast"/>
    <property type="evidence" value="ECO:0007669"/>
    <property type="project" value="UniProtKB-SubCell"/>
</dbReference>
<reference evidence="7" key="1">
    <citation type="submission" date="2018-05" db="EMBL/GenBank/DDBJ databases">
        <title>Organellar genomes of Gracilariaceae.</title>
        <authorList>
            <person name="Iha C."/>
            <person name="Oliveira M.C."/>
        </authorList>
    </citation>
    <scope>NUCLEOTIDE SEQUENCE</scope>
</reference>
<dbReference type="AlphaFoldDB" id="A0A345U851"/>
<proteinExistence type="inferred from homology"/>
<dbReference type="PANTHER" id="PTHR36083">
    <property type="entry name" value="50S RIBOSOMAL PROTEIN L32, CHLOROPLASTIC"/>
    <property type="match status" value="1"/>
</dbReference>
<gene>
    <name evidence="5 7" type="primary">rpl32</name>
</gene>
<evidence type="ECO:0000256" key="2">
    <source>
        <dbReference type="ARBA" id="ARBA00022980"/>
    </source>
</evidence>
<dbReference type="GO" id="GO:0003735">
    <property type="term" value="F:structural constituent of ribosome"/>
    <property type="evidence" value="ECO:0007669"/>
    <property type="project" value="InterPro"/>
</dbReference>
<evidence type="ECO:0000256" key="3">
    <source>
        <dbReference type="ARBA" id="ARBA00023274"/>
    </source>
</evidence>
<dbReference type="HAMAP" id="MF_00340">
    <property type="entry name" value="Ribosomal_bL32"/>
    <property type="match status" value="1"/>
</dbReference>
<dbReference type="InterPro" id="IPR002677">
    <property type="entry name" value="Ribosomal_bL32"/>
</dbReference>
<keyword evidence="3 5" id="KW-0687">Ribonucleoprotein</keyword>
<name>A0A345U851_9FLOR</name>
<dbReference type="PANTHER" id="PTHR36083:SF1">
    <property type="entry name" value="LARGE RIBOSOMAL SUBUNIT PROTEIN BL32C"/>
    <property type="match status" value="1"/>
</dbReference>
<comment type="subcellular location">
    <subcellularLocation>
        <location evidence="5">Plastid</location>
        <location evidence="5">Chloroplast</location>
    </subcellularLocation>
</comment>
<dbReference type="GO" id="GO:0015934">
    <property type="term" value="C:large ribosomal subunit"/>
    <property type="evidence" value="ECO:0007669"/>
    <property type="project" value="InterPro"/>
</dbReference>
<geneLocation type="chloroplast" evidence="7"/>
<keyword evidence="7" id="KW-0934">Plastid</keyword>
<sequence>MAVPKKRTSKSKCKSRKAKWKEKARIKCNKSISLGKSIITGKSNSYIYIENKENKKLSN</sequence>
<evidence type="ECO:0000256" key="4">
    <source>
        <dbReference type="ARBA" id="ARBA00035280"/>
    </source>
</evidence>
<evidence type="ECO:0000256" key="1">
    <source>
        <dbReference type="ARBA" id="ARBA00008560"/>
    </source>
</evidence>
<accession>A0A345U851</accession>
<keyword evidence="2 5" id="KW-0689">Ribosomal protein</keyword>
<evidence type="ECO:0000256" key="5">
    <source>
        <dbReference type="HAMAP-Rule" id="MF_00340"/>
    </source>
</evidence>
<dbReference type="Pfam" id="PF01783">
    <property type="entry name" value="Ribosomal_L32p"/>
    <property type="match status" value="1"/>
</dbReference>
<keyword evidence="7" id="KW-0150">Chloroplast</keyword>
<protein>
    <recommendedName>
        <fullName evidence="4 5">Large ribosomal subunit protein bL32c</fullName>
    </recommendedName>
</protein>
<dbReference type="RefSeq" id="YP_009510964.1">
    <property type="nucleotide sequence ID" value="NC_039142.1"/>
</dbReference>
<comment type="similarity">
    <text evidence="1 5">Belongs to the bacterial ribosomal protein bL32 family.</text>
</comment>
<feature type="region of interest" description="Disordered" evidence="6">
    <location>
        <begin position="1"/>
        <end position="20"/>
    </location>
</feature>
<dbReference type="GO" id="GO:0006412">
    <property type="term" value="P:translation"/>
    <property type="evidence" value="ECO:0007669"/>
    <property type="project" value="UniProtKB-UniRule"/>
</dbReference>
<dbReference type="InterPro" id="IPR044958">
    <property type="entry name" value="Ribosomal_bL32_plant/cyanobact"/>
</dbReference>
<organism evidence="7">
    <name type="scientific">Hydropuntia rangiferina</name>
    <dbReference type="NCBI Taxonomy" id="338881"/>
    <lineage>
        <taxon>Eukaryota</taxon>
        <taxon>Rhodophyta</taxon>
        <taxon>Florideophyceae</taxon>
        <taxon>Rhodymeniophycidae</taxon>
        <taxon>Gracilariales</taxon>
        <taxon>Gracilariaceae</taxon>
        <taxon>Hydropuntia</taxon>
    </lineage>
</organism>
<dbReference type="EMBL" id="MH396012">
    <property type="protein sequence ID" value="AXI96637.1"/>
    <property type="molecule type" value="Genomic_DNA"/>
</dbReference>
<evidence type="ECO:0000313" key="7">
    <source>
        <dbReference type="EMBL" id="AXI96637.1"/>
    </source>
</evidence>
<evidence type="ECO:0000256" key="6">
    <source>
        <dbReference type="SAM" id="MobiDB-lite"/>
    </source>
</evidence>